<evidence type="ECO:0000313" key="3">
    <source>
        <dbReference type="EMBL" id="KAJ8449442.1"/>
    </source>
</evidence>
<evidence type="ECO:0000256" key="2">
    <source>
        <dbReference type="SAM" id="Phobius"/>
    </source>
</evidence>
<dbReference type="PANTHER" id="PTHR36893">
    <property type="entry name" value="OS01G0275950 PROTEIN"/>
    <property type="match status" value="1"/>
</dbReference>
<comment type="caution">
    <text evidence="3">The sequence shown here is derived from an EMBL/GenBank/DDBJ whole genome shotgun (WGS) entry which is preliminary data.</text>
</comment>
<dbReference type="EMBL" id="JAKOGI010000021">
    <property type="protein sequence ID" value="KAJ8449442.1"/>
    <property type="molecule type" value="Genomic_DNA"/>
</dbReference>
<dbReference type="OrthoDB" id="1715431at2759"/>
<reference evidence="3" key="1">
    <citation type="submission" date="2022-04" db="EMBL/GenBank/DDBJ databases">
        <title>Carnegiea gigantea Genome sequencing and assembly v2.</title>
        <authorList>
            <person name="Copetti D."/>
            <person name="Sanderson M.J."/>
            <person name="Burquez A."/>
            <person name="Wojciechowski M.F."/>
        </authorList>
    </citation>
    <scope>NUCLEOTIDE SEQUENCE</scope>
    <source>
        <strain evidence="3">SGP5-SGP5p</strain>
        <tissue evidence="3">Aerial part</tissue>
    </source>
</reference>
<dbReference type="PANTHER" id="PTHR36893:SF1">
    <property type="entry name" value="BULB-TYPE LECTIN DOMAIN-CONTAINING PROTEIN"/>
    <property type="match status" value="1"/>
</dbReference>
<proteinExistence type="predicted"/>
<feature type="region of interest" description="Disordered" evidence="1">
    <location>
        <begin position="180"/>
        <end position="201"/>
    </location>
</feature>
<evidence type="ECO:0000313" key="4">
    <source>
        <dbReference type="Proteomes" id="UP001153076"/>
    </source>
</evidence>
<keyword evidence="2" id="KW-1133">Transmembrane helix</keyword>
<evidence type="ECO:0000256" key="1">
    <source>
        <dbReference type="SAM" id="MobiDB-lite"/>
    </source>
</evidence>
<gene>
    <name evidence="3" type="ORF">Cgig2_002239</name>
</gene>
<dbReference type="AlphaFoldDB" id="A0A9Q1QP67"/>
<keyword evidence="4" id="KW-1185">Reference proteome</keyword>
<keyword evidence="2" id="KW-0812">Transmembrane</keyword>
<dbReference type="Proteomes" id="UP001153076">
    <property type="component" value="Unassembled WGS sequence"/>
</dbReference>
<keyword evidence="2" id="KW-0472">Membrane</keyword>
<protein>
    <submittedName>
        <fullName evidence="3">Uncharacterized protein</fullName>
    </submittedName>
</protein>
<name>A0A9Q1QP67_9CARY</name>
<feature type="compositionally biased region" description="Polar residues" evidence="1">
    <location>
        <begin position="184"/>
        <end position="193"/>
    </location>
</feature>
<organism evidence="3 4">
    <name type="scientific">Carnegiea gigantea</name>
    <dbReference type="NCBI Taxonomy" id="171969"/>
    <lineage>
        <taxon>Eukaryota</taxon>
        <taxon>Viridiplantae</taxon>
        <taxon>Streptophyta</taxon>
        <taxon>Embryophyta</taxon>
        <taxon>Tracheophyta</taxon>
        <taxon>Spermatophyta</taxon>
        <taxon>Magnoliopsida</taxon>
        <taxon>eudicotyledons</taxon>
        <taxon>Gunneridae</taxon>
        <taxon>Pentapetalae</taxon>
        <taxon>Caryophyllales</taxon>
        <taxon>Cactineae</taxon>
        <taxon>Cactaceae</taxon>
        <taxon>Cactoideae</taxon>
        <taxon>Echinocereeae</taxon>
        <taxon>Carnegiea</taxon>
    </lineage>
</organism>
<sequence length="231" mass="26117">MSSQPHFGLIIIIIWVVLPLTWVSAFGTFIKGETQQKSNRFFRFDEQSNSWVLVDLPYDLVTCVNGNCKVVGSIREAPESRAGVRNHAKEKTQGVQKKDSCRKVLPLRKRVSLTKMSETSIWITAESGSIYERFWNGVQWVIAPHDLPSSAPAVSVFKVNQTILALSEAGFLYQVAKQRKHNKTPSNQPTMTTPPEKRICDSETMDAENLRFKVNSTKETQIEDQETTNEA</sequence>
<accession>A0A9Q1QP67</accession>
<feature type="transmembrane region" description="Helical" evidence="2">
    <location>
        <begin position="6"/>
        <end position="30"/>
    </location>
</feature>